<sequence>MMNPDVAKALFDPKLEAIIDTVKHKSKTVKEIAKVLNEKQSRLYYHIQKLVNLGLITIEKEKLVGNIIEKYYTSSHLRDASMTFEGEVAMEYHEKLLTKALFNMNQGINVLKEDLSSDPPPIHSNAKYSEQIVNLTLEEWEHINEEILKTINLRSSQEVPNSNSSDYKFIVLTYKDDARSE</sequence>
<dbReference type="InterPro" id="IPR036390">
    <property type="entry name" value="WH_DNA-bd_sf"/>
</dbReference>
<dbReference type="EMBL" id="LQQY01000012">
    <property type="protein sequence ID" value="KZE49524.1"/>
    <property type="molecule type" value="Genomic_DNA"/>
</dbReference>
<comment type="caution">
    <text evidence="3">The sequence shown here is derived from an EMBL/GenBank/DDBJ whole genome shotgun (WGS) entry which is preliminary data.</text>
</comment>
<dbReference type="InterPro" id="IPR036388">
    <property type="entry name" value="WH-like_DNA-bd_sf"/>
</dbReference>
<dbReference type="GO" id="GO:0003700">
    <property type="term" value="F:DNA-binding transcription factor activity"/>
    <property type="evidence" value="ECO:0007669"/>
    <property type="project" value="InterPro"/>
</dbReference>
<proteinExistence type="predicted"/>
<gene>
    <name evidence="3" type="ORF">AV649_00385</name>
</gene>
<evidence type="ECO:0000313" key="3">
    <source>
        <dbReference type="EMBL" id="KZE49524.1"/>
    </source>
</evidence>
<reference evidence="4" key="1">
    <citation type="submission" date="2016-01" db="EMBL/GenBank/DDBJ databases">
        <title>Whole genome sequencing of Bhargavaea cecembensis T14.</title>
        <authorList>
            <person name="Hong K.W."/>
        </authorList>
    </citation>
    <scope>NUCLEOTIDE SEQUENCE [LARGE SCALE GENOMIC DNA]</scope>
    <source>
        <strain evidence="4">M19</strain>
    </source>
</reference>
<protein>
    <recommendedName>
        <fullName evidence="2">HTH arsR-type domain-containing protein</fullName>
    </recommendedName>
</protein>
<evidence type="ECO:0000256" key="1">
    <source>
        <dbReference type="ARBA" id="ARBA00023125"/>
    </source>
</evidence>
<dbReference type="Pfam" id="PF01022">
    <property type="entry name" value="HTH_5"/>
    <property type="match status" value="1"/>
</dbReference>
<dbReference type="InterPro" id="IPR011991">
    <property type="entry name" value="ArsR-like_HTH"/>
</dbReference>
<dbReference type="SUPFAM" id="SSF46785">
    <property type="entry name" value="Winged helix' DNA-binding domain"/>
    <property type="match status" value="1"/>
</dbReference>
<organism evidence="3 4">
    <name type="scientific">Rossellomorea marisflavi</name>
    <dbReference type="NCBI Taxonomy" id="189381"/>
    <lineage>
        <taxon>Bacteria</taxon>
        <taxon>Bacillati</taxon>
        <taxon>Bacillota</taxon>
        <taxon>Bacilli</taxon>
        <taxon>Bacillales</taxon>
        <taxon>Bacillaceae</taxon>
        <taxon>Rossellomorea</taxon>
    </lineage>
</organism>
<dbReference type="Proteomes" id="UP000076510">
    <property type="component" value="Unassembled WGS sequence"/>
</dbReference>
<dbReference type="PATRIC" id="fig|189381.10.peg.3971"/>
<dbReference type="GO" id="GO:0003677">
    <property type="term" value="F:DNA binding"/>
    <property type="evidence" value="ECO:0007669"/>
    <property type="project" value="UniProtKB-KW"/>
</dbReference>
<keyword evidence="1" id="KW-0238">DNA-binding</keyword>
<dbReference type="CDD" id="cd00090">
    <property type="entry name" value="HTH_ARSR"/>
    <property type="match status" value="1"/>
</dbReference>
<feature type="domain" description="HTH arsR-type" evidence="2">
    <location>
        <begin position="20"/>
        <end position="56"/>
    </location>
</feature>
<dbReference type="OrthoDB" id="9788770at2"/>
<name>A0A165KKV0_9BACI</name>
<accession>A0A165KKV0</accession>
<dbReference type="AlphaFoldDB" id="A0A165KKV0"/>
<dbReference type="RefSeq" id="WP_048012963.1">
    <property type="nucleotide sequence ID" value="NZ_JBLGCT010000001.1"/>
</dbReference>
<evidence type="ECO:0000259" key="2">
    <source>
        <dbReference type="Pfam" id="PF01022"/>
    </source>
</evidence>
<evidence type="ECO:0000313" key="4">
    <source>
        <dbReference type="Proteomes" id="UP000076510"/>
    </source>
</evidence>
<dbReference type="Gene3D" id="1.10.10.10">
    <property type="entry name" value="Winged helix-like DNA-binding domain superfamily/Winged helix DNA-binding domain"/>
    <property type="match status" value="1"/>
</dbReference>
<dbReference type="InterPro" id="IPR001845">
    <property type="entry name" value="HTH_ArsR_DNA-bd_dom"/>
</dbReference>